<dbReference type="GO" id="GO:0031251">
    <property type="term" value="C:PAN complex"/>
    <property type="evidence" value="ECO:0007669"/>
    <property type="project" value="InterPro"/>
</dbReference>
<proteinExistence type="predicted"/>
<evidence type="ECO:0000313" key="9">
    <source>
        <dbReference type="Proteomes" id="UP000000707"/>
    </source>
</evidence>
<evidence type="ECO:0000256" key="6">
    <source>
        <dbReference type="ARBA" id="ARBA00023054"/>
    </source>
</evidence>
<dbReference type="SUPFAM" id="SSF56112">
    <property type="entry name" value="Protein kinase-like (PK-like)"/>
    <property type="match status" value="1"/>
</dbReference>
<dbReference type="Pfam" id="PF18101">
    <property type="entry name" value="Pan3_CK"/>
    <property type="match status" value="1"/>
</dbReference>
<sequence>MGSNDMYYQHTSTNYPLNYHLYAPAPPPRLMIPLPSHQTNSQEMFIPNDLRETLQRRNETTLQTLGGLSNLPDNVGAYHSLMPVDMETKSSVFGVNSAVYKVFSNVDGLAYALRKFDHSDTIQIDNKGPFKTVERWKRLQNSNIVGLHDCFTTIAFGGNRSQLCVVYDYYPNANTLSEQHINRKLGSKLEPINEDILWCYIIQITNALMDIHKSRLAARSALNLSKILVVGKNRIKLSSCGIDDIFNHESDDTTTVQDLQKQDLERFGKVVLSLALLMLPGSPSSRGTQDQINSLKGVVGDEMIDLLVKLNIGFMDVNLDKFNQFYLSKRSIKMINDLQKSQDYIESQLTNEVENARLFRLISKINFIVDSPHLLWKENEKVNLIKLFNDYIFHQHDESNRPIIDLSRVLIKLNKLDCGIEERFMLVSRDEKLSILVSYKELRDIIDSCFRELAK</sequence>
<keyword evidence="5" id="KW-0067">ATP-binding</keyword>
<keyword evidence="2" id="KW-0963">Cytoplasm</keyword>
<evidence type="ECO:0000313" key="8">
    <source>
        <dbReference type="EMBL" id="EGV61406.1"/>
    </source>
</evidence>
<dbReference type="AlphaFoldDB" id="G3BAI1"/>
<dbReference type="EMBL" id="GL996527">
    <property type="protein sequence ID" value="EGV61406.1"/>
    <property type="molecule type" value="Genomic_DNA"/>
</dbReference>
<dbReference type="GO" id="GO:0008143">
    <property type="term" value="F:poly(A) binding"/>
    <property type="evidence" value="ECO:0007669"/>
    <property type="project" value="TreeGrafter"/>
</dbReference>
<dbReference type="HOGENOM" id="CLU_016423_0_1_1"/>
<organism evidence="9">
    <name type="scientific">Candida tenuis (strain ATCC 10573 / BCRC 21748 / CBS 615 / JCM 9827 / NBRC 10315 / NRRL Y-1498 / VKM Y-70)</name>
    <name type="common">Yeast</name>
    <name type="synonym">Yamadazyma tenuis</name>
    <dbReference type="NCBI Taxonomy" id="590646"/>
    <lineage>
        <taxon>Eukaryota</taxon>
        <taxon>Fungi</taxon>
        <taxon>Dikarya</taxon>
        <taxon>Ascomycota</taxon>
        <taxon>Saccharomycotina</taxon>
        <taxon>Pichiomycetes</taxon>
        <taxon>Debaryomycetaceae</taxon>
        <taxon>Yamadazyma</taxon>
    </lineage>
</organism>
<evidence type="ECO:0000256" key="2">
    <source>
        <dbReference type="ARBA" id="ARBA00022490"/>
    </source>
</evidence>
<gene>
    <name evidence="8" type="ORF">CANTEDRAFT_114886</name>
</gene>
<keyword evidence="6" id="KW-0175">Coiled coil</keyword>
<dbReference type="InterPro" id="IPR030844">
    <property type="entry name" value="PAN3"/>
</dbReference>
<evidence type="ECO:0000259" key="7">
    <source>
        <dbReference type="Pfam" id="PF18101"/>
    </source>
</evidence>
<evidence type="ECO:0000256" key="4">
    <source>
        <dbReference type="ARBA" id="ARBA00022741"/>
    </source>
</evidence>
<dbReference type="GO" id="GO:0000289">
    <property type="term" value="P:nuclear-transcribed mRNA poly(A) tail shortening"/>
    <property type="evidence" value="ECO:0007669"/>
    <property type="project" value="InterPro"/>
</dbReference>
<dbReference type="GO" id="GO:0000932">
    <property type="term" value="C:P-body"/>
    <property type="evidence" value="ECO:0007669"/>
    <property type="project" value="TreeGrafter"/>
</dbReference>
<reference evidence="8 9" key="1">
    <citation type="journal article" date="2011" name="Proc. Natl. Acad. Sci. U.S.A.">
        <title>Comparative genomics of xylose-fermenting fungi for enhanced biofuel production.</title>
        <authorList>
            <person name="Wohlbach D.J."/>
            <person name="Kuo A."/>
            <person name="Sato T.K."/>
            <person name="Potts K.M."/>
            <person name="Salamov A.A."/>
            <person name="LaButti K.M."/>
            <person name="Sun H."/>
            <person name="Clum A."/>
            <person name="Pangilinan J.L."/>
            <person name="Lindquist E.A."/>
            <person name="Lucas S."/>
            <person name="Lapidus A."/>
            <person name="Jin M."/>
            <person name="Gunawan C."/>
            <person name="Balan V."/>
            <person name="Dale B.E."/>
            <person name="Jeffries T.W."/>
            <person name="Zinkel R."/>
            <person name="Barry K.W."/>
            <person name="Grigoriev I.V."/>
            <person name="Gasch A.P."/>
        </authorList>
    </citation>
    <scope>NUCLEOTIDE SEQUENCE [LARGE SCALE GENOMIC DNA]</scope>
    <source>
        <strain evidence="9">ATCC 10573 / BCRC 21748 / CBS 615 / JCM 9827 / NBRC 10315 / NRRL Y-1498 / VKM Y-70</strain>
    </source>
</reference>
<dbReference type="GO" id="GO:0006397">
    <property type="term" value="P:mRNA processing"/>
    <property type="evidence" value="ECO:0007669"/>
    <property type="project" value="UniProtKB-KW"/>
</dbReference>
<dbReference type="InterPro" id="IPR041332">
    <property type="entry name" value="Pan3_CK"/>
</dbReference>
<dbReference type="OrthoDB" id="204958at2759"/>
<comment type="subcellular location">
    <subcellularLocation>
        <location evidence="1">Cytoplasm</location>
    </subcellularLocation>
</comment>
<keyword evidence="3" id="KW-0507">mRNA processing</keyword>
<keyword evidence="9" id="KW-1185">Reference proteome</keyword>
<dbReference type="Gene3D" id="1.10.287.3700">
    <property type="match status" value="1"/>
</dbReference>
<dbReference type="InterPro" id="IPR011009">
    <property type="entry name" value="Kinase-like_dom_sf"/>
</dbReference>
<dbReference type="GO" id="GO:0005524">
    <property type="term" value="F:ATP binding"/>
    <property type="evidence" value="ECO:0007669"/>
    <property type="project" value="UniProtKB-KW"/>
</dbReference>
<keyword evidence="4" id="KW-0547">Nucleotide-binding</keyword>
<dbReference type="Gene3D" id="1.10.510.10">
    <property type="entry name" value="Transferase(Phosphotransferase) domain 1"/>
    <property type="match status" value="1"/>
</dbReference>
<name>G3BAI1_CANTC</name>
<evidence type="ECO:0000256" key="5">
    <source>
        <dbReference type="ARBA" id="ARBA00022840"/>
    </source>
</evidence>
<feature type="domain" description="Pan3 C-terminal knob" evidence="7">
    <location>
        <begin position="327"/>
        <end position="453"/>
    </location>
</feature>
<protein>
    <recommendedName>
        <fullName evidence="7">Pan3 C-terminal knob domain-containing protein</fullName>
    </recommendedName>
</protein>
<dbReference type="PANTHER" id="PTHR12272:SF11">
    <property type="entry name" value="PAN2-PAN3 DEADENYLATION COMPLEX SUBUNIT PAN3"/>
    <property type="match status" value="1"/>
</dbReference>
<dbReference type="PANTHER" id="PTHR12272">
    <property type="entry name" value="DEADENYLATION COMPLEX SUBUNIT PAN3"/>
    <property type="match status" value="1"/>
</dbReference>
<evidence type="ECO:0000256" key="1">
    <source>
        <dbReference type="ARBA" id="ARBA00004496"/>
    </source>
</evidence>
<dbReference type="Proteomes" id="UP000000707">
    <property type="component" value="Unassembled WGS sequence"/>
</dbReference>
<accession>G3BAI1</accession>
<evidence type="ECO:0000256" key="3">
    <source>
        <dbReference type="ARBA" id="ARBA00022664"/>
    </source>
</evidence>